<dbReference type="RefSeq" id="WP_167808113.1">
    <property type="nucleotide sequence ID" value="NZ_JAAVMB010000019.1"/>
</dbReference>
<reference evidence="2 3" key="1">
    <citation type="submission" date="2020-03" db="EMBL/GenBank/DDBJ databases">
        <title>Bacterial samples isolated from urine from healthy bovine heifers (Gyr breed).</title>
        <authorList>
            <person name="Giannattasio-Ferraz S."/>
            <person name="Maskeri L."/>
            <person name="Penido A."/>
            <person name="Barbosa-Stancioli E.F."/>
            <person name="Putonti C."/>
        </authorList>
    </citation>
    <scope>NUCLEOTIDE SEQUENCE [LARGE SCALE GENOMIC DNA]</scope>
    <source>
        <strain evidence="2 3">UFMG-H7</strain>
    </source>
</reference>
<gene>
    <name evidence="2" type="ORF">HED35_13315</name>
</gene>
<name>A0A7X6I491_9ENTE</name>
<organism evidence="2 3">
    <name type="scientific">Vagococcus fluvialis</name>
    <dbReference type="NCBI Taxonomy" id="2738"/>
    <lineage>
        <taxon>Bacteria</taxon>
        <taxon>Bacillati</taxon>
        <taxon>Bacillota</taxon>
        <taxon>Bacilli</taxon>
        <taxon>Lactobacillales</taxon>
        <taxon>Enterococcaceae</taxon>
        <taxon>Vagococcus</taxon>
    </lineage>
</organism>
<proteinExistence type="predicted"/>
<accession>A0A7X6I491</accession>
<keyword evidence="1" id="KW-0472">Membrane</keyword>
<dbReference type="EMBL" id="JAAVMB010000019">
    <property type="protein sequence ID" value="NKC69070.1"/>
    <property type="molecule type" value="Genomic_DNA"/>
</dbReference>
<dbReference type="Proteomes" id="UP000521358">
    <property type="component" value="Unassembled WGS sequence"/>
</dbReference>
<evidence type="ECO:0000313" key="2">
    <source>
        <dbReference type="EMBL" id="NKC69070.1"/>
    </source>
</evidence>
<dbReference type="AlphaFoldDB" id="A0A7X6I491"/>
<sequence>MDHYRNMRTITSIRARIKLAVFYLMDIASLFGTYFIGDYLQKFFQFSFPIYVLFQATNLLLCLYFCLPSLNNPNRNNINVLILYLTRDRRKYLSNDFKFIMKKGDKLNNG</sequence>
<evidence type="ECO:0000256" key="1">
    <source>
        <dbReference type="SAM" id="Phobius"/>
    </source>
</evidence>
<evidence type="ECO:0000313" key="3">
    <source>
        <dbReference type="Proteomes" id="UP000521358"/>
    </source>
</evidence>
<comment type="caution">
    <text evidence="2">The sequence shown here is derived from an EMBL/GenBank/DDBJ whole genome shotgun (WGS) entry which is preliminary data.</text>
</comment>
<feature type="transmembrane region" description="Helical" evidence="1">
    <location>
        <begin position="20"/>
        <end position="37"/>
    </location>
</feature>
<keyword evidence="1" id="KW-1133">Transmembrane helix</keyword>
<keyword evidence="1" id="KW-0812">Transmembrane</keyword>
<protein>
    <submittedName>
        <fullName evidence="2">Uncharacterized protein</fullName>
    </submittedName>
</protein>
<feature type="transmembrane region" description="Helical" evidence="1">
    <location>
        <begin position="43"/>
        <end position="67"/>
    </location>
</feature>